<dbReference type="EMBL" id="FLUN01000001">
    <property type="protein sequence ID" value="SBW03126.1"/>
    <property type="molecule type" value="Genomic_DNA"/>
</dbReference>
<dbReference type="PROSITE" id="PS51186">
    <property type="entry name" value="GNAT"/>
    <property type="match status" value="1"/>
</dbReference>
<dbReference type="AlphaFoldDB" id="A0A212JUK4"/>
<dbReference type="InterPro" id="IPR051531">
    <property type="entry name" value="N-acetyltransferase"/>
</dbReference>
<dbReference type="InterPro" id="IPR000182">
    <property type="entry name" value="GNAT_dom"/>
</dbReference>
<proteinExistence type="predicted"/>
<protein>
    <submittedName>
        <fullName evidence="2">GCN5-related N-acetyltransferase</fullName>
    </submittedName>
</protein>
<evidence type="ECO:0000259" key="1">
    <source>
        <dbReference type="PROSITE" id="PS51186"/>
    </source>
</evidence>
<sequence>MTFETPRLLLRPFQQGDLDDLFEYGSQPGVGRMAGWRPYATIGDARHALEKNRSNPNIFALVYRKTGKVVGHIAIHEDSENGRDDTKELGFALNESYQRRGLMSEAVSLVLEHLSSIGVRKVWACCFQENLPSKRLIEKCGFAFMQEGTYYSPSLNQTFLSFEYVYTF</sequence>
<gene>
    <name evidence="2" type="ORF">KL86CLO1_11739</name>
</gene>
<keyword evidence="2" id="KW-0808">Transferase</keyword>
<evidence type="ECO:0000313" key="2">
    <source>
        <dbReference type="EMBL" id="SBW03126.1"/>
    </source>
</evidence>
<dbReference type="InterPro" id="IPR016181">
    <property type="entry name" value="Acyl_CoA_acyltransferase"/>
</dbReference>
<dbReference type="CDD" id="cd04301">
    <property type="entry name" value="NAT_SF"/>
    <property type="match status" value="1"/>
</dbReference>
<accession>A0A212JUK4</accession>
<dbReference type="PANTHER" id="PTHR43792:SF1">
    <property type="entry name" value="N-ACETYLTRANSFERASE DOMAIN-CONTAINING PROTEIN"/>
    <property type="match status" value="1"/>
</dbReference>
<dbReference type="GO" id="GO:0016747">
    <property type="term" value="F:acyltransferase activity, transferring groups other than amino-acyl groups"/>
    <property type="evidence" value="ECO:0007669"/>
    <property type="project" value="InterPro"/>
</dbReference>
<dbReference type="PANTHER" id="PTHR43792">
    <property type="entry name" value="GNAT FAMILY, PUTATIVE (AFU_ORTHOLOGUE AFUA_3G00765)-RELATED-RELATED"/>
    <property type="match status" value="1"/>
</dbReference>
<dbReference type="Gene3D" id="3.40.630.30">
    <property type="match status" value="1"/>
</dbReference>
<feature type="domain" description="N-acetyltransferase" evidence="1">
    <location>
        <begin position="8"/>
        <end position="168"/>
    </location>
</feature>
<name>A0A212JUK4_9FIRM</name>
<organism evidence="2">
    <name type="scientific">uncultured Eubacteriales bacterium</name>
    <dbReference type="NCBI Taxonomy" id="172733"/>
    <lineage>
        <taxon>Bacteria</taxon>
        <taxon>Bacillati</taxon>
        <taxon>Bacillota</taxon>
        <taxon>Clostridia</taxon>
        <taxon>Eubacteriales</taxon>
        <taxon>environmental samples</taxon>
    </lineage>
</organism>
<reference evidence="2" key="1">
    <citation type="submission" date="2016-04" db="EMBL/GenBank/DDBJ databases">
        <authorList>
            <person name="Evans L.H."/>
            <person name="Alamgir A."/>
            <person name="Owens N."/>
            <person name="Weber N.D."/>
            <person name="Virtaneva K."/>
            <person name="Barbian K."/>
            <person name="Babar A."/>
            <person name="Rosenke K."/>
        </authorList>
    </citation>
    <scope>NUCLEOTIDE SEQUENCE</scope>
    <source>
        <strain evidence="2">86</strain>
    </source>
</reference>
<dbReference type="Pfam" id="PF13302">
    <property type="entry name" value="Acetyltransf_3"/>
    <property type="match status" value="1"/>
</dbReference>
<dbReference type="SUPFAM" id="SSF55729">
    <property type="entry name" value="Acyl-CoA N-acyltransferases (Nat)"/>
    <property type="match status" value="1"/>
</dbReference>